<feature type="compositionally biased region" description="Polar residues" evidence="1">
    <location>
        <begin position="152"/>
        <end position="163"/>
    </location>
</feature>
<name>A0A6S7H0F9_PARCT</name>
<protein>
    <submittedName>
        <fullName evidence="2">Uncharacterized protein</fullName>
    </submittedName>
</protein>
<sequence>MANGSMEVAYTCSVIQGIPSSIRIQKQCYRVPAIEITHVFEEQSIFQTKSRNEKTVKTVTFKTESEEKTYKMSKACAQCNSNARQRVPCVDNCISLMLPLEVELNVLGVVDQGMIDRGEMAKIRRVGSRKRNSAPDISFQTLPVEPQKSRPKSFTTSSDRGLTTLLNRPLQSTTLCSTEL</sequence>
<reference evidence="2" key="1">
    <citation type="submission" date="2020-04" db="EMBL/GenBank/DDBJ databases">
        <authorList>
            <person name="Alioto T."/>
            <person name="Alioto T."/>
            <person name="Gomez Garrido J."/>
        </authorList>
    </citation>
    <scope>NUCLEOTIDE SEQUENCE</scope>
    <source>
        <strain evidence="2">A484AB</strain>
    </source>
</reference>
<dbReference type="EMBL" id="CACRXK020001575">
    <property type="protein sequence ID" value="CAB3989961.1"/>
    <property type="molecule type" value="Genomic_DNA"/>
</dbReference>
<organism evidence="2 3">
    <name type="scientific">Paramuricea clavata</name>
    <name type="common">Red gorgonian</name>
    <name type="synonym">Violescent sea-whip</name>
    <dbReference type="NCBI Taxonomy" id="317549"/>
    <lineage>
        <taxon>Eukaryota</taxon>
        <taxon>Metazoa</taxon>
        <taxon>Cnidaria</taxon>
        <taxon>Anthozoa</taxon>
        <taxon>Octocorallia</taxon>
        <taxon>Malacalcyonacea</taxon>
        <taxon>Plexauridae</taxon>
        <taxon>Paramuricea</taxon>
    </lineage>
</organism>
<evidence type="ECO:0000256" key="1">
    <source>
        <dbReference type="SAM" id="MobiDB-lite"/>
    </source>
</evidence>
<proteinExistence type="predicted"/>
<accession>A0A6S7H0F9</accession>
<gene>
    <name evidence="2" type="ORF">PACLA_8A013753</name>
</gene>
<evidence type="ECO:0000313" key="3">
    <source>
        <dbReference type="Proteomes" id="UP001152795"/>
    </source>
</evidence>
<dbReference type="Proteomes" id="UP001152795">
    <property type="component" value="Unassembled WGS sequence"/>
</dbReference>
<comment type="caution">
    <text evidence="2">The sequence shown here is derived from an EMBL/GenBank/DDBJ whole genome shotgun (WGS) entry which is preliminary data.</text>
</comment>
<dbReference type="AlphaFoldDB" id="A0A6S7H0F9"/>
<keyword evidence="3" id="KW-1185">Reference proteome</keyword>
<evidence type="ECO:0000313" key="2">
    <source>
        <dbReference type="EMBL" id="CAB3989961.1"/>
    </source>
</evidence>
<feature type="region of interest" description="Disordered" evidence="1">
    <location>
        <begin position="143"/>
        <end position="163"/>
    </location>
</feature>